<comment type="caution">
    <text evidence="2">The sequence shown here is derived from an EMBL/GenBank/DDBJ whole genome shotgun (WGS) entry which is preliminary data.</text>
</comment>
<dbReference type="Proteomes" id="UP001596481">
    <property type="component" value="Unassembled WGS sequence"/>
</dbReference>
<gene>
    <name evidence="2" type="ORF">ACFQJC_08815</name>
</gene>
<dbReference type="EMBL" id="JBHTAA010000005">
    <property type="protein sequence ID" value="MFC7203614.1"/>
    <property type="molecule type" value="Genomic_DNA"/>
</dbReference>
<dbReference type="Pfam" id="PF17648">
    <property type="entry name" value="Luciferase"/>
    <property type="match status" value="1"/>
</dbReference>
<reference evidence="2 3" key="1">
    <citation type="journal article" date="2019" name="Int. J. Syst. Evol. Microbiol.">
        <title>The Global Catalogue of Microorganisms (GCM) 10K type strain sequencing project: providing services to taxonomists for standard genome sequencing and annotation.</title>
        <authorList>
            <consortium name="The Broad Institute Genomics Platform"/>
            <consortium name="The Broad Institute Genome Sequencing Center for Infectious Disease"/>
            <person name="Wu L."/>
            <person name="Ma J."/>
        </authorList>
    </citation>
    <scope>NUCLEOTIDE SEQUENCE [LARGE SCALE GENOMIC DNA]</scope>
    <source>
        <strain evidence="2 3">DSM 29988</strain>
    </source>
</reference>
<sequence>MTASTERIVSVASEWPGVETAPHRFGGTEFLVADKEIGHVHHAGILDLAITRRVRDLLIETGRSEPHHVLPDSAWVTYRVRDETDVDGALQILRLAYLWRLLSLRRRNVDLDPRLDVDADLTVLGLPPEIDRLTRDTFTDAFDSRASA</sequence>
<keyword evidence="3" id="KW-1185">Reference proteome</keyword>
<proteinExistence type="predicted"/>
<organism evidence="2 3">
    <name type="scientific">Haloferax namakaokahaiae</name>
    <dbReference type="NCBI Taxonomy" id="1748331"/>
    <lineage>
        <taxon>Archaea</taxon>
        <taxon>Methanobacteriati</taxon>
        <taxon>Methanobacteriota</taxon>
        <taxon>Stenosarchaea group</taxon>
        <taxon>Halobacteria</taxon>
        <taxon>Halobacteriales</taxon>
        <taxon>Haloferacaceae</taxon>
        <taxon>Haloferax</taxon>
    </lineage>
</organism>
<accession>A0ABD5ZET4</accession>
<feature type="domain" description="Luciferase" evidence="1">
    <location>
        <begin position="35"/>
        <end position="96"/>
    </location>
</feature>
<name>A0ABD5ZET4_9EURY</name>
<protein>
    <submittedName>
        <fullName evidence="2">Luciferase family protein</fullName>
    </submittedName>
</protein>
<evidence type="ECO:0000259" key="1">
    <source>
        <dbReference type="Pfam" id="PF17648"/>
    </source>
</evidence>
<evidence type="ECO:0000313" key="2">
    <source>
        <dbReference type="EMBL" id="MFC7203614.1"/>
    </source>
</evidence>
<dbReference type="InterPro" id="IPR040841">
    <property type="entry name" value="Luciferase_dom"/>
</dbReference>
<dbReference type="RefSeq" id="WP_390222953.1">
    <property type="nucleotide sequence ID" value="NZ_JBHTAA010000005.1"/>
</dbReference>
<dbReference type="AlphaFoldDB" id="A0ABD5ZET4"/>
<evidence type="ECO:0000313" key="3">
    <source>
        <dbReference type="Proteomes" id="UP001596481"/>
    </source>
</evidence>